<dbReference type="AlphaFoldDB" id="A0A7I8DCC4"/>
<evidence type="ECO:0000256" key="6">
    <source>
        <dbReference type="SAM" id="Phobius"/>
    </source>
</evidence>
<dbReference type="Pfam" id="PF00482">
    <property type="entry name" value="T2SSF"/>
    <property type="match status" value="1"/>
</dbReference>
<accession>A0A7I8DCC4</accession>
<evidence type="ECO:0000256" key="2">
    <source>
        <dbReference type="ARBA" id="ARBA00022475"/>
    </source>
</evidence>
<evidence type="ECO:0000256" key="4">
    <source>
        <dbReference type="ARBA" id="ARBA00022989"/>
    </source>
</evidence>
<evidence type="ECO:0000256" key="3">
    <source>
        <dbReference type="ARBA" id="ARBA00022692"/>
    </source>
</evidence>
<organism evidence="8 9">
    <name type="scientific">Effusibacillus dendaii</name>
    <dbReference type="NCBI Taxonomy" id="2743772"/>
    <lineage>
        <taxon>Bacteria</taxon>
        <taxon>Bacillati</taxon>
        <taxon>Bacillota</taxon>
        <taxon>Bacilli</taxon>
        <taxon>Bacillales</taxon>
        <taxon>Alicyclobacillaceae</taxon>
        <taxon>Effusibacillus</taxon>
    </lineage>
</organism>
<dbReference type="Proteomes" id="UP000593802">
    <property type="component" value="Chromosome"/>
</dbReference>
<feature type="transmembrane region" description="Helical" evidence="6">
    <location>
        <begin position="47"/>
        <end position="75"/>
    </location>
</feature>
<reference evidence="8 9" key="1">
    <citation type="submission" date="2020-08" db="EMBL/GenBank/DDBJ databases">
        <title>Complete Genome Sequence of Effusibacillus dendaii Strain skT53, Isolated from Farmland soil.</title>
        <authorList>
            <person name="Konishi T."/>
            <person name="Kawasaki H."/>
        </authorList>
    </citation>
    <scope>NUCLEOTIDE SEQUENCE [LARGE SCALE GENOMIC DNA]</scope>
    <source>
        <strain evidence="9">skT53</strain>
    </source>
</reference>
<dbReference type="PANTHER" id="PTHR35007:SF2">
    <property type="entry name" value="PILUS ASSEMBLE PROTEIN"/>
    <property type="match status" value="1"/>
</dbReference>
<keyword evidence="4 6" id="KW-1133">Transmembrane helix</keyword>
<evidence type="ECO:0000256" key="1">
    <source>
        <dbReference type="ARBA" id="ARBA00004651"/>
    </source>
</evidence>
<keyword evidence="3 6" id="KW-0812">Transmembrane</keyword>
<dbReference type="GO" id="GO:0005886">
    <property type="term" value="C:plasma membrane"/>
    <property type="evidence" value="ECO:0007669"/>
    <property type="project" value="UniProtKB-SubCell"/>
</dbReference>
<gene>
    <name evidence="8" type="ORF">skT53_16040</name>
</gene>
<sequence>MAVLLHPSISPTTRQKIQRQLINAGLEDVYTVEGMYGLKSLTAAGCLAYFVLLGIKAGSLFIGMGILAASFGYWLPNLWLRQKINRRKRQIRREFPYILSTLAVMSEAGLQLFPALQGTVGTGKGEVVQELRRVVKDASFGMALAESLQRMAHRCQVEEVNRFVSAVTQNLERGTGIAQVLRKQSVELWNTRKKKAQQLGQQASLKMFFPLLLLVFPAIIIFILGPVLIQAAKFLMQP</sequence>
<name>A0A7I8DCC4_9BACL</name>
<dbReference type="InterPro" id="IPR018076">
    <property type="entry name" value="T2SS_GspF_dom"/>
</dbReference>
<comment type="subcellular location">
    <subcellularLocation>
        <location evidence="1">Cell membrane</location>
        <topology evidence="1">Multi-pass membrane protein</topology>
    </subcellularLocation>
</comment>
<feature type="transmembrane region" description="Helical" evidence="6">
    <location>
        <begin position="207"/>
        <end position="229"/>
    </location>
</feature>
<keyword evidence="9" id="KW-1185">Reference proteome</keyword>
<evidence type="ECO:0000259" key="7">
    <source>
        <dbReference type="Pfam" id="PF00482"/>
    </source>
</evidence>
<keyword evidence="2" id="KW-1003">Cell membrane</keyword>
<dbReference type="EMBL" id="AP023366">
    <property type="protein sequence ID" value="BCJ86619.1"/>
    <property type="molecule type" value="Genomic_DNA"/>
</dbReference>
<dbReference type="KEGG" id="eff:skT53_16040"/>
<evidence type="ECO:0000256" key="5">
    <source>
        <dbReference type="ARBA" id="ARBA00023136"/>
    </source>
</evidence>
<evidence type="ECO:0000313" key="9">
    <source>
        <dbReference type="Proteomes" id="UP000593802"/>
    </source>
</evidence>
<evidence type="ECO:0000313" key="8">
    <source>
        <dbReference type="EMBL" id="BCJ86619.1"/>
    </source>
</evidence>
<keyword evidence="5 6" id="KW-0472">Membrane</keyword>
<proteinExistence type="predicted"/>
<dbReference type="PANTHER" id="PTHR35007">
    <property type="entry name" value="INTEGRAL MEMBRANE PROTEIN-RELATED"/>
    <property type="match status" value="1"/>
</dbReference>
<feature type="domain" description="Type II secretion system protein GspF" evidence="7">
    <location>
        <begin position="99"/>
        <end position="224"/>
    </location>
</feature>
<protein>
    <recommendedName>
        <fullName evidence="7">Type II secretion system protein GspF domain-containing protein</fullName>
    </recommendedName>
</protein>